<reference evidence="2 3" key="1">
    <citation type="journal article" date="2011" name="Science">
        <title>The ecoresponsive genome of Daphnia pulex.</title>
        <authorList>
            <person name="Colbourne J.K."/>
            <person name="Pfrender M.E."/>
            <person name="Gilbert D."/>
            <person name="Thomas W.K."/>
            <person name="Tucker A."/>
            <person name="Oakley T.H."/>
            <person name="Tokishita S."/>
            <person name="Aerts A."/>
            <person name="Arnold G.J."/>
            <person name="Basu M.K."/>
            <person name="Bauer D.J."/>
            <person name="Caceres C.E."/>
            <person name="Carmel L."/>
            <person name="Casola C."/>
            <person name="Choi J.H."/>
            <person name="Detter J.C."/>
            <person name="Dong Q."/>
            <person name="Dusheyko S."/>
            <person name="Eads B.D."/>
            <person name="Frohlich T."/>
            <person name="Geiler-Samerotte K.A."/>
            <person name="Gerlach D."/>
            <person name="Hatcher P."/>
            <person name="Jogdeo S."/>
            <person name="Krijgsveld J."/>
            <person name="Kriventseva E.V."/>
            <person name="Kultz D."/>
            <person name="Laforsch C."/>
            <person name="Lindquist E."/>
            <person name="Lopez J."/>
            <person name="Manak J.R."/>
            <person name="Muller J."/>
            <person name="Pangilinan J."/>
            <person name="Patwardhan R.P."/>
            <person name="Pitluck S."/>
            <person name="Pritham E.J."/>
            <person name="Rechtsteiner A."/>
            <person name="Rho M."/>
            <person name="Rogozin I.B."/>
            <person name="Sakarya O."/>
            <person name="Salamov A."/>
            <person name="Schaack S."/>
            <person name="Shapiro H."/>
            <person name="Shiga Y."/>
            <person name="Skalitzky C."/>
            <person name="Smith Z."/>
            <person name="Souvorov A."/>
            <person name="Sung W."/>
            <person name="Tang Z."/>
            <person name="Tsuchiya D."/>
            <person name="Tu H."/>
            <person name="Vos H."/>
            <person name="Wang M."/>
            <person name="Wolf Y.I."/>
            <person name="Yamagata H."/>
            <person name="Yamada T."/>
            <person name="Ye Y."/>
            <person name="Shaw J.R."/>
            <person name="Andrews J."/>
            <person name="Crease T.J."/>
            <person name="Tang H."/>
            <person name="Lucas S.M."/>
            <person name="Robertson H.M."/>
            <person name="Bork P."/>
            <person name="Koonin E.V."/>
            <person name="Zdobnov E.M."/>
            <person name="Grigoriev I.V."/>
            <person name="Lynch M."/>
            <person name="Boore J.L."/>
        </authorList>
    </citation>
    <scope>NUCLEOTIDE SEQUENCE [LARGE SCALE GENOMIC DNA]</scope>
</reference>
<proteinExistence type="predicted"/>
<dbReference type="Pfam" id="PF00567">
    <property type="entry name" value="TUDOR"/>
    <property type="match status" value="1"/>
</dbReference>
<evidence type="ECO:0000259" key="1">
    <source>
        <dbReference type="PROSITE" id="PS50304"/>
    </source>
</evidence>
<sequence length="314" mass="35404">MAATLTMVKSALTRKLSGEHQVFLSSAINPVEFTLQLVSKESQLERMQDELNDTELSRECVARYLDDGRMYRAKVTEVTNKGVEVEFVDYGNIQLCNEQDLRELPQRYRDQPYGFRCCLAGIRASRAWTDDEITEFFSVDGSFVHQATFLKTVDGVSQIRLIRADEQLNVKFGMPEFRNVPPVSTGFPAKLWPTDLNAFYGSLQKGEFDDNSECQYGQPCVLLDEKNKFHRAFLQSDVNANGKFKVFPIDLLWKCKIAGVKAVLVDKWAQANFSSAIMGKGQIAVTCESIVAGVHHISFDMSSTENVTSHLIRS</sequence>
<dbReference type="GO" id="GO:0005737">
    <property type="term" value="C:cytoplasm"/>
    <property type="evidence" value="ECO:0007669"/>
    <property type="project" value="UniProtKB-ARBA"/>
</dbReference>
<dbReference type="InterPro" id="IPR050621">
    <property type="entry name" value="Tudor_domain_containing"/>
</dbReference>
<gene>
    <name evidence="2" type="ORF">DAPPUDRAFT_245919</name>
</gene>
<organism evidence="2 3">
    <name type="scientific">Daphnia pulex</name>
    <name type="common">Water flea</name>
    <dbReference type="NCBI Taxonomy" id="6669"/>
    <lineage>
        <taxon>Eukaryota</taxon>
        <taxon>Metazoa</taxon>
        <taxon>Ecdysozoa</taxon>
        <taxon>Arthropoda</taxon>
        <taxon>Crustacea</taxon>
        <taxon>Branchiopoda</taxon>
        <taxon>Diplostraca</taxon>
        <taxon>Cladocera</taxon>
        <taxon>Anomopoda</taxon>
        <taxon>Daphniidae</taxon>
        <taxon>Daphnia</taxon>
    </lineage>
</organism>
<feature type="domain" description="Tudor" evidence="1">
    <location>
        <begin position="53"/>
        <end position="111"/>
    </location>
</feature>
<evidence type="ECO:0000313" key="2">
    <source>
        <dbReference type="EMBL" id="EFX78715.1"/>
    </source>
</evidence>
<dbReference type="Gene3D" id="2.30.30.140">
    <property type="match status" value="1"/>
</dbReference>
<dbReference type="Proteomes" id="UP000000305">
    <property type="component" value="Unassembled WGS sequence"/>
</dbReference>
<dbReference type="PhylomeDB" id="E9GPA5"/>
<dbReference type="HOGENOM" id="CLU_886405_0_0_1"/>
<dbReference type="OrthoDB" id="5800423at2759"/>
<dbReference type="eggNOG" id="KOG2039">
    <property type="taxonomic scope" value="Eukaryota"/>
</dbReference>
<dbReference type="KEGG" id="dpx:DAPPUDRAFT_245919"/>
<evidence type="ECO:0000313" key="3">
    <source>
        <dbReference type="Proteomes" id="UP000000305"/>
    </source>
</evidence>
<protein>
    <recommendedName>
        <fullName evidence="1">Tudor domain-containing protein</fullName>
    </recommendedName>
</protein>
<dbReference type="InterPro" id="IPR002999">
    <property type="entry name" value="Tudor"/>
</dbReference>
<dbReference type="PANTHER" id="PTHR22948:SF72">
    <property type="entry name" value="TUDOR DOMAIN-CONTAINING PROTEIN"/>
    <property type="match status" value="1"/>
</dbReference>
<keyword evidence="3" id="KW-1185">Reference proteome</keyword>
<name>E9GPA5_DAPPU</name>
<dbReference type="InParanoid" id="E9GPA5"/>
<dbReference type="SUPFAM" id="SSF63748">
    <property type="entry name" value="Tudor/PWWP/MBT"/>
    <property type="match status" value="1"/>
</dbReference>
<dbReference type="Gene3D" id="2.40.50.90">
    <property type="match status" value="1"/>
</dbReference>
<dbReference type="EMBL" id="GL732556">
    <property type="protein sequence ID" value="EFX78715.1"/>
    <property type="molecule type" value="Genomic_DNA"/>
</dbReference>
<dbReference type="InterPro" id="IPR035437">
    <property type="entry name" value="SNase_OB-fold_sf"/>
</dbReference>
<accession>E9GPA5</accession>
<dbReference type="PROSITE" id="PS50304">
    <property type="entry name" value="TUDOR"/>
    <property type="match status" value="1"/>
</dbReference>
<dbReference type="AlphaFoldDB" id="E9GPA5"/>
<dbReference type="SMART" id="SM00333">
    <property type="entry name" value="TUDOR"/>
    <property type="match status" value="1"/>
</dbReference>
<dbReference type="PANTHER" id="PTHR22948">
    <property type="entry name" value="TUDOR DOMAIN CONTAINING PROTEIN"/>
    <property type="match status" value="1"/>
</dbReference>